<feature type="region of interest" description="Disordered" evidence="1">
    <location>
        <begin position="85"/>
        <end position="169"/>
    </location>
</feature>
<reference evidence="2 3" key="1">
    <citation type="submission" date="2020-07" db="EMBL/GenBank/DDBJ databases">
        <title>Comparative genomics of pyrophilous fungi reveals a link between fire events and developmental genes.</title>
        <authorList>
            <consortium name="DOE Joint Genome Institute"/>
            <person name="Steindorff A.S."/>
            <person name="Carver A."/>
            <person name="Calhoun S."/>
            <person name="Stillman K."/>
            <person name="Liu H."/>
            <person name="Lipzen A."/>
            <person name="Pangilinan J."/>
            <person name="Labutti K."/>
            <person name="Bruns T.D."/>
            <person name="Grigoriev I.V."/>
        </authorList>
    </citation>
    <scope>NUCLEOTIDE SEQUENCE [LARGE SCALE GENOMIC DNA]</scope>
    <source>
        <strain evidence="2 3">CBS 144469</strain>
    </source>
</reference>
<keyword evidence="3" id="KW-1185">Reference proteome</keyword>
<dbReference type="AlphaFoldDB" id="A0A8H6HXX7"/>
<gene>
    <name evidence="2" type="ORF">DFP72DRAFT_848745</name>
</gene>
<evidence type="ECO:0000256" key="1">
    <source>
        <dbReference type="SAM" id="MobiDB-lite"/>
    </source>
</evidence>
<feature type="compositionally biased region" description="Low complexity" evidence="1">
    <location>
        <begin position="132"/>
        <end position="145"/>
    </location>
</feature>
<name>A0A8H6HXX7_9AGAR</name>
<feature type="compositionally biased region" description="Low complexity" evidence="1">
    <location>
        <begin position="113"/>
        <end position="124"/>
    </location>
</feature>
<sequence>MPDIRVADVDAIRYIQIDTVTWSSVSIMFRRYAFSHLRLLLSSELSFSSLRCQVWISYEPRAYRAPLTRLIQDFQRDRLTATSVLGEMSRSSSRAGSPDGGMADWDDERDGRPQQPSGQPSGRGQLAGGQQGVQAGVGAQTSQVVNYRLGPEALGGPKPGPKSPSQARPLLFFTKAWSGLGPGLGFGKA</sequence>
<evidence type="ECO:0000313" key="2">
    <source>
        <dbReference type="EMBL" id="KAF6753811.1"/>
    </source>
</evidence>
<dbReference type="EMBL" id="JACGCI010000037">
    <property type="protein sequence ID" value="KAF6753811.1"/>
    <property type="molecule type" value="Genomic_DNA"/>
</dbReference>
<proteinExistence type="predicted"/>
<evidence type="ECO:0000313" key="3">
    <source>
        <dbReference type="Proteomes" id="UP000521943"/>
    </source>
</evidence>
<accession>A0A8H6HXX7</accession>
<protein>
    <submittedName>
        <fullName evidence="2">Uncharacterized protein</fullName>
    </submittedName>
</protein>
<organism evidence="2 3">
    <name type="scientific">Ephemerocybe angulata</name>
    <dbReference type="NCBI Taxonomy" id="980116"/>
    <lineage>
        <taxon>Eukaryota</taxon>
        <taxon>Fungi</taxon>
        <taxon>Dikarya</taxon>
        <taxon>Basidiomycota</taxon>
        <taxon>Agaricomycotina</taxon>
        <taxon>Agaricomycetes</taxon>
        <taxon>Agaricomycetidae</taxon>
        <taxon>Agaricales</taxon>
        <taxon>Agaricineae</taxon>
        <taxon>Psathyrellaceae</taxon>
        <taxon>Ephemerocybe</taxon>
    </lineage>
</organism>
<comment type="caution">
    <text evidence="2">The sequence shown here is derived from an EMBL/GenBank/DDBJ whole genome shotgun (WGS) entry which is preliminary data.</text>
</comment>
<dbReference type="Proteomes" id="UP000521943">
    <property type="component" value="Unassembled WGS sequence"/>
</dbReference>